<evidence type="ECO:0000256" key="5">
    <source>
        <dbReference type="SAM" id="Phobius"/>
    </source>
</evidence>
<evidence type="ECO:0000313" key="8">
    <source>
        <dbReference type="Proteomes" id="UP000761264"/>
    </source>
</evidence>
<reference evidence="7" key="1">
    <citation type="submission" date="2020-03" db="EMBL/GenBank/DDBJ databases">
        <title>Genome of Pelagibius litoralis DSM 21314T.</title>
        <authorList>
            <person name="Wang G."/>
        </authorList>
    </citation>
    <scope>NUCLEOTIDE SEQUENCE</scope>
    <source>
        <strain evidence="7">DSM 21314</strain>
    </source>
</reference>
<feature type="transmembrane region" description="Helical" evidence="5">
    <location>
        <begin position="130"/>
        <end position="151"/>
    </location>
</feature>
<feature type="transmembrane region" description="Helical" evidence="5">
    <location>
        <begin position="289"/>
        <end position="311"/>
    </location>
</feature>
<feature type="transmembrane region" description="Helical" evidence="5">
    <location>
        <begin position="376"/>
        <end position="396"/>
    </location>
</feature>
<evidence type="ECO:0000259" key="6">
    <source>
        <dbReference type="PROSITE" id="PS50850"/>
    </source>
</evidence>
<dbReference type="PROSITE" id="PS50850">
    <property type="entry name" value="MFS"/>
    <property type="match status" value="1"/>
</dbReference>
<dbReference type="PANTHER" id="PTHR23501">
    <property type="entry name" value="MAJOR FACILITATOR SUPERFAMILY"/>
    <property type="match status" value="1"/>
</dbReference>
<dbReference type="Pfam" id="PF07690">
    <property type="entry name" value="MFS_1"/>
    <property type="match status" value="1"/>
</dbReference>
<feature type="transmembrane region" description="Helical" evidence="5">
    <location>
        <begin position="323"/>
        <end position="344"/>
    </location>
</feature>
<dbReference type="Proteomes" id="UP000761264">
    <property type="component" value="Unassembled WGS sequence"/>
</dbReference>
<feature type="transmembrane region" description="Helical" evidence="5">
    <location>
        <begin position="249"/>
        <end position="268"/>
    </location>
</feature>
<comment type="caution">
    <text evidence="7">The sequence shown here is derived from an EMBL/GenBank/DDBJ whole genome shotgun (WGS) entry which is preliminary data.</text>
</comment>
<dbReference type="GO" id="GO:0022857">
    <property type="term" value="F:transmembrane transporter activity"/>
    <property type="evidence" value="ECO:0007669"/>
    <property type="project" value="InterPro"/>
</dbReference>
<evidence type="ECO:0000256" key="1">
    <source>
        <dbReference type="ARBA" id="ARBA00004141"/>
    </source>
</evidence>
<dbReference type="AlphaFoldDB" id="A0A967KIA5"/>
<keyword evidence="8" id="KW-1185">Reference proteome</keyword>
<comment type="subcellular location">
    <subcellularLocation>
        <location evidence="1">Membrane</location>
        <topology evidence="1">Multi-pass membrane protein</topology>
    </subcellularLocation>
</comment>
<accession>A0A967KIA5</accession>
<dbReference type="InterPro" id="IPR011701">
    <property type="entry name" value="MFS"/>
</dbReference>
<evidence type="ECO:0000256" key="2">
    <source>
        <dbReference type="ARBA" id="ARBA00022692"/>
    </source>
</evidence>
<name>A0A967KIA5_9PROT</name>
<feature type="domain" description="Major facilitator superfamily (MFS) profile" evidence="6">
    <location>
        <begin position="31"/>
        <end position="479"/>
    </location>
</feature>
<feature type="transmembrane region" description="Helical" evidence="5">
    <location>
        <begin position="39"/>
        <end position="62"/>
    </location>
</feature>
<feature type="transmembrane region" description="Helical" evidence="5">
    <location>
        <begin position="191"/>
        <end position="212"/>
    </location>
</feature>
<proteinExistence type="predicted"/>
<dbReference type="GO" id="GO:0005886">
    <property type="term" value="C:plasma membrane"/>
    <property type="evidence" value="ECO:0007669"/>
    <property type="project" value="TreeGrafter"/>
</dbReference>
<dbReference type="Gene3D" id="1.20.1250.20">
    <property type="entry name" value="MFS general substrate transporter like domains"/>
    <property type="match status" value="2"/>
</dbReference>
<keyword evidence="3 5" id="KW-1133">Transmembrane helix</keyword>
<feature type="transmembrane region" description="Helical" evidence="5">
    <location>
        <begin position="224"/>
        <end position="243"/>
    </location>
</feature>
<sequence length="481" mass="49726">MSLFNHEMNDQTTHINATQSGTSDHAPDWRALLANGRGFRIAGVLAVIILHAGGNYAAVTLAPAIVAEVGGGELIAALTALFNISTVLAAAATGPLAARYGMKWLWWIMTALAISGAMLSSVAGTMPWIATGRAIAGFGGGGLLALGFVALRSEITAAAYPKISAISGAFWIGAAFAGPLIGGLFADFVGWRPAFALLGAGMLIYGIGNARTVTKVETERDMEAFPILSFAAFGLGVGLISFAPHFDRSVVAVLTIAGFVALTTAIMRERSYAPRMFPRRAFRFRTMQGSAIAAKTALGASAMSILVFGPLVLTQVHGHSATFAGAFVLIETIAWSMASFAVVSIPWGRRVSIVGPFVTLAGLVGCYLFLLDGHLVGAALSIAASGFGLGMIWPYLGEQMVAGDMDGEQTKTMAMVSSVETLGFAIGGALVGLVGAFVAGGTIHDSETILAAASAAIVFSIPFTLIGCIAAIQALRRTPQY</sequence>
<keyword evidence="4 5" id="KW-0472">Membrane</keyword>
<organism evidence="7 8">
    <name type="scientific">Pelagibius litoralis</name>
    <dbReference type="NCBI Taxonomy" id="374515"/>
    <lineage>
        <taxon>Bacteria</taxon>
        <taxon>Pseudomonadati</taxon>
        <taxon>Pseudomonadota</taxon>
        <taxon>Alphaproteobacteria</taxon>
        <taxon>Rhodospirillales</taxon>
        <taxon>Rhodovibrionaceae</taxon>
        <taxon>Pelagibius</taxon>
    </lineage>
</organism>
<feature type="transmembrane region" description="Helical" evidence="5">
    <location>
        <begin position="421"/>
        <end position="443"/>
    </location>
</feature>
<dbReference type="InterPro" id="IPR036259">
    <property type="entry name" value="MFS_trans_sf"/>
</dbReference>
<feature type="transmembrane region" description="Helical" evidence="5">
    <location>
        <begin position="449"/>
        <end position="472"/>
    </location>
</feature>
<feature type="transmembrane region" description="Helical" evidence="5">
    <location>
        <begin position="351"/>
        <end position="370"/>
    </location>
</feature>
<gene>
    <name evidence="7" type="ORF">HBA54_26215</name>
</gene>
<evidence type="ECO:0000256" key="3">
    <source>
        <dbReference type="ARBA" id="ARBA00022989"/>
    </source>
</evidence>
<feature type="transmembrane region" description="Helical" evidence="5">
    <location>
        <begin position="104"/>
        <end position="124"/>
    </location>
</feature>
<dbReference type="EMBL" id="JAAQPH010000032">
    <property type="protein sequence ID" value="NIA72091.1"/>
    <property type="molecule type" value="Genomic_DNA"/>
</dbReference>
<feature type="transmembrane region" description="Helical" evidence="5">
    <location>
        <begin position="163"/>
        <end position="185"/>
    </location>
</feature>
<evidence type="ECO:0000256" key="4">
    <source>
        <dbReference type="ARBA" id="ARBA00023136"/>
    </source>
</evidence>
<keyword evidence="2 5" id="KW-0812">Transmembrane</keyword>
<dbReference type="PANTHER" id="PTHR23501:SF154">
    <property type="entry name" value="MULTIDRUG-EFFLUX TRANSPORTER RV1634-RELATED"/>
    <property type="match status" value="1"/>
</dbReference>
<dbReference type="SUPFAM" id="SSF103473">
    <property type="entry name" value="MFS general substrate transporter"/>
    <property type="match status" value="1"/>
</dbReference>
<feature type="transmembrane region" description="Helical" evidence="5">
    <location>
        <begin position="74"/>
        <end position="92"/>
    </location>
</feature>
<dbReference type="InterPro" id="IPR020846">
    <property type="entry name" value="MFS_dom"/>
</dbReference>
<evidence type="ECO:0000313" key="7">
    <source>
        <dbReference type="EMBL" id="NIA72091.1"/>
    </source>
</evidence>
<protein>
    <submittedName>
        <fullName evidence="7">MFS transporter</fullName>
    </submittedName>
</protein>
<dbReference type="RefSeq" id="WP_167230815.1">
    <property type="nucleotide sequence ID" value="NZ_JAAQPH010000032.1"/>
</dbReference>